<dbReference type="Proteomes" id="UP000265520">
    <property type="component" value="Unassembled WGS sequence"/>
</dbReference>
<protein>
    <submittedName>
        <fullName evidence="1">Uncharacterized protein</fullName>
    </submittedName>
</protein>
<accession>A0A392T8D5</accession>
<evidence type="ECO:0000313" key="1">
    <source>
        <dbReference type="EMBL" id="MCI56346.1"/>
    </source>
</evidence>
<feature type="non-terminal residue" evidence="1">
    <location>
        <position position="1"/>
    </location>
</feature>
<evidence type="ECO:0000313" key="2">
    <source>
        <dbReference type="Proteomes" id="UP000265520"/>
    </source>
</evidence>
<organism evidence="1 2">
    <name type="scientific">Trifolium medium</name>
    <dbReference type="NCBI Taxonomy" id="97028"/>
    <lineage>
        <taxon>Eukaryota</taxon>
        <taxon>Viridiplantae</taxon>
        <taxon>Streptophyta</taxon>
        <taxon>Embryophyta</taxon>
        <taxon>Tracheophyta</taxon>
        <taxon>Spermatophyta</taxon>
        <taxon>Magnoliopsida</taxon>
        <taxon>eudicotyledons</taxon>
        <taxon>Gunneridae</taxon>
        <taxon>Pentapetalae</taxon>
        <taxon>rosids</taxon>
        <taxon>fabids</taxon>
        <taxon>Fabales</taxon>
        <taxon>Fabaceae</taxon>
        <taxon>Papilionoideae</taxon>
        <taxon>50 kb inversion clade</taxon>
        <taxon>NPAAA clade</taxon>
        <taxon>Hologalegina</taxon>
        <taxon>IRL clade</taxon>
        <taxon>Trifolieae</taxon>
        <taxon>Trifolium</taxon>
    </lineage>
</organism>
<comment type="caution">
    <text evidence="1">The sequence shown here is derived from an EMBL/GenBank/DDBJ whole genome shotgun (WGS) entry which is preliminary data.</text>
</comment>
<dbReference type="AlphaFoldDB" id="A0A392T8D5"/>
<name>A0A392T8D5_9FABA</name>
<proteinExistence type="predicted"/>
<sequence length="76" mass="8767">GQVAGTQFRELLERDGDHYVLLPRDLCYHARGAYSDRRDDCAEYQAHDLWAGQLHWPPLRHHCTLSTRACPRLGGH</sequence>
<reference evidence="1 2" key="1">
    <citation type="journal article" date="2018" name="Front. Plant Sci.">
        <title>Red Clover (Trifolium pratense) and Zigzag Clover (T. medium) - A Picture of Genomic Similarities and Differences.</title>
        <authorList>
            <person name="Dluhosova J."/>
            <person name="Istvanek J."/>
            <person name="Nedelnik J."/>
            <person name="Repkova J."/>
        </authorList>
    </citation>
    <scope>NUCLEOTIDE SEQUENCE [LARGE SCALE GENOMIC DNA]</scope>
    <source>
        <strain evidence="2">cv. 10/8</strain>
        <tissue evidence="1">Leaf</tissue>
    </source>
</reference>
<dbReference type="EMBL" id="LXQA010510878">
    <property type="protein sequence ID" value="MCI56346.1"/>
    <property type="molecule type" value="Genomic_DNA"/>
</dbReference>
<keyword evidence="2" id="KW-1185">Reference proteome</keyword>